<keyword evidence="1 2" id="KW-0808">Transferase</keyword>
<accession>A0A1M7ZCI1</accession>
<evidence type="ECO:0000256" key="1">
    <source>
        <dbReference type="ARBA" id="ARBA00022679"/>
    </source>
</evidence>
<dbReference type="OrthoDB" id="9806585at2"/>
<dbReference type="Gene3D" id="3.30.1540.10">
    <property type="entry name" value="formyl-coa transferase, domain 3"/>
    <property type="match status" value="1"/>
</dbReference>
<dbReference type="InterPro" id="IPR044855">
    <property type="entry name" value="CoA-Trfase_III_dom3_sf"/>
</dbReference>
<organism evidence="2 3">
    <name type="scientific">Pseudoxanthobacter soli DSM 19599</name>
    <dbReference type="NCBI Taxonomy" id="1123029"/>
    <lineage>
        <taxon>Bacteria</taxon>
        <taxon>Pseudomonadati</taxon>
        <taxon>Pseudomonadota</taxon>
        <taxon>Alphaproteobacteria</taxon>
        <taxon>Hyphomicrobiales</taxon>
        <taxon>Segnochrobactraceae</taxon>
        <taxon>Pseudoxanthobacter</taxon>
    </lineage>
</organism>
<dbReference type="SUPFAM" id="SSF89796">
    <property type="entry name" value="CoA-transferase family III (CaiB/BaiF)"/>
    <property type="match status" value="1"/>
</dbReference>
<gene>
    <name evidence="2" type="ORF">SAMN02745172_01084</name>
</gene>
<evidence type="ECO:0000313" key="3">
    <source>
        <dbReference type="Proteomes" id="UP000186406"/>
    </source>
</evidence>
<dbReference type="RefSeq" id="WP_073626376.1">
    <property type="nucleotide sequence ID" value="NZ_FRXO01000002.1"/>
</dbReference>
<evidence type="ECO:0000313" key="2">
    <source>
        <dbReference type="EMBL" id="SHO62552.1"/>
    </source>
</evidence>
<dbReference type="Proteomes" id="UP000186406">
    <property type="component" value="Unassembled WGS sequence"/>
</dbReference>
<dbReference type="STRING" id="1123029.SAMN02745172_01084"/>
<name>A0A1M7ZCI1_9HYPH</name>
<protein>
    <submittedName>
        <fullName evidence="2">Crotonobetainyl-CoA:carnitine CoA-transferase CaiB</fullName>
    </submittedName>
</protein>
<dbReference type="InterPro" id="IPR023606">
    <property type="entry name" value="CoA-Trfase_III_dom_1_sf"/>
</dbReference>
<proteinExistence type="predicted"/>
<dbReference type="AlphaFoldDB" id="A0A1M7ZCI1"/>
<dbReference type="GO" id="GO:0008410">
    <property type="term" value="F:CoA-transferase activity"/>
    <property type="evidence" value="ECO:0007669"/>
    <property type="project" value="TreeGrafter"/>
</dbReference>
<reference evidence="2 3" key="1">
    <citation type="submission" date="2016-12" db="EMBL/GenBank/DDBJ databases">
        <authorList>
            <person name="Song W.-J."/>
            <person name="Kurnit D.M."/>
        </authorList>
    </citation>
    <scope>NUCLEOTIDE SEQUENCE [LARGE SCALE GENOMIC DNA]</scope>
    <source>
        <strain evidence="2 3">DSM 19599</strain>
    </source>
</reference>
<dbReference type="EMBL" id="FRXO01000002">
    <property type="protein sequence ID" value="SHO62552.1"/>
    <property type="molecule type" value="Genomic_DNA"/>
</dbReference>
<dbReference type="InterPro" id="IPR050483">
    <property type="entry name" value="CoA-transferase_III_domain"/>
</dbReference>
<dbReference type="PANTHER" id="PTHR48207">
    <property type="entry name" value="SUCCINATE--HYDROXYMETHYLGLUTARATE COA-TRANSFERASE"/>
    <property type="match status" value="1"/>
</dbReference>
<dbReference type="PANTHER" id="PTHR48207:SF3">
    <property type="entry name" value="SUCCINATE--HYDROXYMETHYLGLUTARATE COA-TRANSFERASE"/>
    <property type="match status" value="1"/>
</dbReference>
<keyword evidence="3" id="KW-1185">Reference proteome</keyword>
<dbReference type="InterPro" id="IPR003673">
    <property type="entry name" value="CoA-Trfase_fam_III"/>
</dbReference>
<dbReference type="Gene3D" id="3.40.50.10540">
    <property type="entry name" value="Crotonobetainyl-coa:carnitine coa-transferase, domain 1"/>
    <property type="match status" value="1"/>
</dbReference>
<sequence>MADHPQAAVGESGQGEAPLPLAGIRVLELARILAGPWAGQLLADLGAEVIKVERPGVGDDTRGWGPPFVAAADGGSLGAAYFHACNRGKRSVAIDFETEEGQAQVRALAAGCDVVIENFKVGGLKKYGLDYAALRAVNPRLVYCSITGFGQDGPYAARAGYDFMIQAMGGIMDLTGEPDGEPQKIGVAFTDVFTGVYSVVGILAALRRRDLTGEGGHLDMALMDVQVSVLANQAMNYLVSGRSPRRMGNAHPNIVPYQVFPASDGHLVVAVGNDGQFARFAAVLGRPELAKDPAYRTNPDRVTNRAVLVDILAGLTRTFARDTLLASLEAVGVPAGPINSVGEVFADPQVVHRGLRLDLADAEAAGGSVPSVASPIVLDGRRMVAAQASPALGADTATVPEPAAQD</sequence>
<dbReference type="Pfam" id="PF02515">
    <property type="entry name" value="CoA_transf_3"/>
    <property type="match status" value="1"/>
</dbReference>